<evidence type="ECO:0000313" key="2">
    <source>
        <dbReference type="EMBL" id="CAF4746041.1"/>
    </source>
</evidence>
<reference evidence="2" key="1">
    <citation type="submission" date="2021-02" db="EMBL/GenBank/DDBJ databases">
        <authorList>
            <person name="Nowell W R."/>
        </authorList>
    </citation>
    <scope>NUCLEOTIDE SEQUENCE</scope>
</reference>
<sequence length="50" mass="5581">MITNTISSGIVQRPNRQTTTATFTGQKRCLNDLAEDNRSKPDSLINQDDD</sequence>
<accession>A0A8S3AQI5</accession>
<name>A0A8S3AQI5_9BILA</name>
<gene>
    <name evidence="2" type="ORF">BYL167_LOCUS45900</name>
</gene>
<evidence type="ECO:0000256" key="1">
    <source>
        <dbReference type="SAM" id="MobiDB-lite"/>
    </source>
</evidence>
<protein>
    <submittedName>
        <fullName evidence="2">Uncharacterized protein</fullName>
    </submittedName>
</protein>
<feature type="non-terminal residue" evidence="2">
    <location>
        <position position="50"/>
    </location>
</feature>
<feature type="region of interest" description="Disordered" evidence="1">
    <location>
        <begin position="1"/>
        <end position="24"/>
    </location>
</feature>
<dbReference type="Proteomes" id="UP000681967">
    <property type="component" value="Unassembled WGS sequence"/>
</dbReference>
<organism evidence="2 3">
    <name type="scientific">Rotaria magnacalcarata</name>
    <dbReference type="NCBI Taxonomy" id="392030"/>
    <lineage>
        <taxon>Eukaryota</taxon>
        <taxon>Metazoa</taxon>
        <taxon>Spiralia</taxon>
        <taxon>Gnathifera</taxon>
        <taxon>Rotifera</taxon>
        <taxon>Eurotatoria</taxon>
        <taxon>Bdelloidea</taxon>
        <taxon>Philodinida</taxon>
        <taxon>Philodinidae</taxon>
        <taxon>Rotaria</taxon>
    </lineage>
</organism>
<comment type="caution">
    <text evidence="2">The sequence shown here is derived from an EMBL/GenBank/DDBJ whole genome shotgun (WGS) entry which is preliminary data.</text>
</comment>
<evidence type="ECO:0000313" key="3">
    <source>
        <dbReference type="Proteomes" id="UP000681967"/>
    </source>
</evidence>
<dbReference type="EMBL" id="CAJOBH010128540">
    <property type="protein sequence ID" value="CAF4746041.1"/>
    <property type="molecule type" value="Genomic_DNA"/>
</dbReference>
<proteinExistence type="predicted"/>
<dbReference type="AlphaFoldDB" id="A0A8S3AQI5"/>